<evidence type="ECO:0000256" key="4">
    <source>
        <dbReference type="ARBA" id="ARBA00022840"/>
    </source>
</evidence>
<reference evidence="6 7" key="1">
    <citation type="submission" date="2024-04" db="EMBL/GenBank/DDBJ databases">
        <title>Draft genome sequence of Pseudoxanthomonas putridarboris WD12.</title>
        <authorList>
            <person name="Oh J."/>
        </authorList>
    </citation>
    <scope>NUCLEOTIDE SEQUENCE [LARGE SCALE GENOMIC DNA]</scope>
    <source>
        <strain evidence="6 7">WD12</strain>
    </source>
</reference>
<protein>
    <submittedName>
        <fullName evidence="6">Glucokinase family protein</fullName>
    </submittedName>
</protein>
<dbReference type="PANTHER" id="PTHR47690:SF1">
    <property type="entry name" value="GLUCOKINASE"/>
    <property type="match status" value="1"/>
</dbReference>
<dbReference type="Proteomes" id="UP001459204">
    <property type="component" value="Unassembled WGS sequence"/>
</dbReference>
<keyword evidence="1" id="KW-0808">Transferase</keyword>
<accession>A0ABU9IWA2</accession>
<name>A0ABU9IWA2_9GAMM</name>
<keyword evidence="4" id="KW-0067">ATP-binding</keyword>
<dbReference type="InterPro" id="IPR043129">
    <property type="entry name" value="ATPase_NBD"/>
</dbReference>
<evidence type="ECO:0000313" key="6">
    <source>
        <dbReference type="EMBL" id="MEL1263244.1"/>
    </source>
</evidence>
<dbReference type="EMBL" id="JBBWWT010000001">
    <property type="protein sequence ID" value="MEL1263244.1"/>
    <property type="molecule type" value="Genomic_DNA"/>
</dbReference>
<evidence type="ECO:0000256" key="2">
    <source>
        <dbReference type="ARBA" id="ARBA00022741"/>
    </source>
</evidence>
<evidence type="ECO:0000313" key="7">
    <source>
        <dbReference type="Proteomes" id="UP001459204"/>
    </source>
</evidence>
<proteinExistence type="inferred from homology"/>
<dbReference type="Gene3D" id="3.40.367.20">
    <property type="match status" value="1"/>
</dbReference>
<organism evidence="6 7">
    <name type="scientific">Pseudoxanthomonas putridarboris</name>
    <dbReference type="NCBI Taxonomy" id="752605"/>
    <lineage>
        <taxon>Bacteria</taxon>
        <taxon>Pseudomonadati</taxon>
        <taxon>Pseudomonadota</taxon>
        <taxon>Gammaproteobacteria</taxon>
        <taxon>Lysobacterales</taxon>
        <taxon>Lysobacteraceae</taxon>
        <taxon>Pseudoxanthomonas</taxon>
    </lineage>
</organism>
<keyword evidence="7" id="KW-1185">Reference proteome</keyword>
<dbReference type="InterPro" id="IPR050201">
    <property type="entry name" value="Bacterial_glucokinase"/>
</dbReference>
<evidence type="ECO:0000256" key="1">
    <source>
        <dbReference type="ARBA" id="ARBA00022679"/>
    </source>
</evidence>
<sequence>MNHAGDAFIAADVGGTHVRIGLVRGSADPATPVSVLEYRKYACAEYAGLADILQDFLSHLGGLRVARGVIASAGYPLEDGTVITNNLPWRLSPAEIRTQLGFDDFRLVNDFEAVAHAAAQIDASQVLQLTGPAIAPARGPTLVLGPGTGLGAAVWIPAGKRAVVLATEAGQAALTAGNALEMALLAEMLKTRTHVPIEYALSGPGLMNLHAALCAVRGQAHSYATPGEITAAALAGGDPLARESLEVFCGLLGSVVGDMALLYGAQGGVYLAGGILPKIRDFLIQSSFVPRFLNKGSMREAVERIPVKLVEHGQLGVIGAARWYLDQQGGD</sequence>
<dbReference type="SUPFAM" id="SSF53067">
    <property type="entry name" value="Actin-like ATPase domain"/>
    <property type="match status" value="1"/>
</dbReference>
<dbReference type="InterPro" id="IPR003836">
    <property type="entry name" value="Glucokinase"/>
</dbReference>
<comment type="caution">
    <text evidence="6">The sequence shown here is derived from an EMBL/GenBank/DDBJ whole genome shotgun (WGS) entry which is preliminary data.</text>
</comment>
<evidence type="ECO:0000256" key="3">
    <source>
        <dbReference type="ARBA" id="ARBA00022777"/>
    </source>
</evidence>
<evidence type="ECO:0000256" key="5">
    <source>
        <dbReference type="RuleBase" id="RU004046"/>
    </source>
</evidence>
<dbReference type="RefSeq" id="WP_341724434.1">
    <property type="nucleotide sequence ID" value="NZ_JBBWWT010000001.1"/>
</dbReference>
<dbReference type="NCBIfam" id="NF009073">
    <property type="entry name" value="PRK12408.1"/>
    <property type="match status" value="1"/>
</dbReference>
<dbReference type="CDD" id="cd24008">
    <property type="entry name" value="ASKHA_NBD_GLK"/>
    <property type="match status" value="1"/>
</dbReference>
<keyword evidence="3" id="KW-0418">Kinase</keyword>
<comment type="similarity">
    <text evidence="5">Belongs to the bacterial glucokinase family.</text>
</comment>
<keyword evidence="2" id="KW-0547">Nucleotide-binding</keyword>
<dbReference type="Gene3D" id="3.30.420.40">
    <property type="match status" value="1"/>
</dbReference>
<dbReference type="Pfam" id="PF02685">
    <property type="entry name" value="Glucokinase"/>
    <property type="match status" value="1"/>
</dbReference>
<dbReference type="PANTHER" id="PTHR47690">
    <property type="entry name" value="GLUCOKINASE"/>
    <property type="match status" value="1"/>
</dbReference>
<gene>
    <name evidence="6" type="ORF">AAD027_02535</name>
</gene>